<dbReference type="PANTHER" id="PTHR33057">
    <property type="entry name" value="TRANSCRIPTION REPRESSOR OFP7-RELATED"/>
    <property type="match status" value="1"/>
</dbReference>
<proteinExistence type="predicted"/>
<evidence type="ECO:0000259" key="8">
    <source>
        <dbReference type="PROSITE" id="PS51754"/>
    </source>
</evidence>
<reference evidence="9 10" key="1">
    <citation type="submission" date="2018-06" db="EMBL/GenBank/DDBJ databases">
        <title>The Genome of Cuscuta australis (Dodder) Provides Insight into the Evolution of Plant Parasitism.</title>
        <authorList>
            <person name="Liu H."/>
        </authorList>
    </citation>
    <scope>NUCLEOTIDE SEQUENCE [LARGE SCALE GENOMIC DNA]</scope>
    <source>
        <strain evidence="10">cv. Yunnan</strain>
        <tissue evidence="9">Vines</tissue>
    </source>
</reference>
<keyword evidence="3 6" id="KW-0805">Transcription regulation</keyword>
<comment type="caution">
    <text evidence="9">The sequence shown here is derived from an EMBL/GenBank/DDBJ whole genome shotgun (WGS) entry which is preliminary data.</text>
</comment>
<dbReference type="NCBIfam" id="TIGR01568">
    <property type="entry name" value="A_thal_3678"/>
    <property type="match status" value="1"/>
</dbReference>
<dbReference type="GO" id="GO:0005634">
    <property type="term" value="C:nucleus"/>
    <property type="evidence" value="ECO:0007669"/>
    <property type="project" value="UniProtKB-SubCell"/>
</dbReference>
<evidence type="ECO:0000256" key="4">
    <source>
        <dbReference type="ARBA" id="ARBA00023163"/>
    </source>
</evidence>
<keyword evidence="2 6" id="KW-0678">Repressor</keyword>
<dbReference type="GO" id="GO:0003677">
    <property type="term" value="F:DNA binding"/>
    <property type="evidence" value="ECO:0007669"/>
    <property type="project" value="InterPro"/>
</dbReference>
<feature type="domain" description="OVATE" evidence="8">
    <location>
        <begin position="216"/>
        <end position="275"/>
    </location>
</feature>
<dbReference type="GO" id="GO:0045892">
    <property type="term" value="P:negative regulation of DNA-templated transcription"/>
    <property type="evidence" value="ECO:0007669"/>
    <property type="project" value="UniProtKB-UniRule"/>
</dbReference>
<organism evidence="9 10">
    <name type="scientific">Cuscuta australis</name>
    <dbReference type="NCBI Taxonomy" id="267555"/>
    <lineage>
        <taxon>Eukaryota</taxon>
        <taxon>Viridiplantae</taxon>
        <taxon>Streptophyta</taxon>
        <taxon>Embryophyta</taxon>
        <taxon>Tracheophyta</taxon>
        <taxon>Spermatophyta</taxon>
        <taxon>Magnoliopsida</taxon>
        <taxon>eudicotyledons</taxon>
        <taxon>Gunneridae</taxon>
        <taxon>Pentapetalae</taxon>
        <taxon>asterids</taxon>
        <taxon>lamiids</taxon>
        <taxon>Solanales</taxon>
        <taxon>Convolvulaceae</taxon>
        <taxon>Cuscuteae</taxon>
        <taxon>Cuscuta</taxon>
        <taxon>Cuscuta subgen. Grammica</taxon>
        <taxon>Cuscuta sect. Cleistogrammica</taxon>
    </lineage>
</organism>
<gene>
    <name evidence="9" type="ORF">DM860_000058</name>
</gene>
<feature type="compositionally biased region" description="Polar residues" evidence="7">
    <location>
        <begin position="102"/>
        <end position="116"/>
    </location>
</feature>
<evidence type="ECO:0000313" key="9">
    <source>
        <dbReference type="EMBL" id="RAL37364.1"/>
    </source>
</evidence>
<dbReference type="PANTHER" id="PTHR33057:SF151">
    <property type="entry name" value="TRANSCRIPTION REPRESSOR OFP1"/>
    <property type="match status" value="1"/>
</dbReference>
<dbReference type="Pfam" id="PF04844">
    <property type="entry name" value="Ovate"/>
    <property type="match status" value="1"/>
</dbReference>
<keyword evidence="4 6" id="KW-0804">Transcription</keyword>
<protein>
    <recommendedName>
        <fullName evidence="6">Transcription repressor</fullName>
    </recommendedName>
    <alternativeName>
        <fullName evidence="6">Ovate family protein</fullName>
    </alternativeName>
</protein>
<comment type="function">
    <text evidence="6">Transcriptional repressor that regulates multiple aspects of plant growth and development.</text>
</comment>
<dbReference type="InterPro" id="IPR025830">
    <property type="entry name" value="DNA_bnd_dom_ovate"/>
</dbReference>
<dbReference type="AlphaFoldDB" id="A0A328CW31"/>
<name>A0A328CW31_9ASTE</name>
<dbReference type="Pfam" id="PF13724">
    <property type="entry name" value="DNA_binding_2"/>
    <property type="match status" value="1"/>
</dbReference>
<dbReference type="Proteomes" id="UP000249390">
    <property type="component" value="Unassembled WGS sequence"/>
</dbReference>
<keyword evidence="5 6" id="KW-0539">Nucleus</keyword>
<evidence type="ECO:0000256" key="2">
    <source>
        <dbReference type="ARBA" id="ARBA00022491"/>
    </source>
</evidence>
<dbReference type="EMBL" id="NQVE01000215">
    <property type="protein sequence ID" value="RAL37364.1"/>
    <property type="molecule type" value="Genomic_DNA"/>
</dbReference>
<evidence type="ECO:0000256" key="5">
    <source>
        <dbReference type="ARBA" id="ARBA00023242"/>
    </source>
</evidence>
<sequence length="284" mass="31708">MGNHRFRLSNMIPNAWFYKIRDMTNKSSRTHSSSHQPTKKTTQTRPACSPKPPISQPRQSYYFTRQPAGSTKPPADSCFLDPPRTSPRLRSRRKTVYRPSPMSESNSDVPELWSPSTTLSSSDIVFDVNRRSQTEELSVSELDLPPILTKLPGKSRNSGETDVGSVCVKTRTGVKLRGNSPRIGNPKVKSRGRKSSSSSPAGGKPSKQSFSGSLAVVKASFDPEKDFRESMMEMIVENKIKSSKDLEELLACYLSLNSGEYHGHIIEAFQHIWSDIYSHSSIKL</sequence>
<feature type="compositionally biased region" description="Polar residues" evidence="7">
    <location>
        <begin position="56"/>
        <end position="69"/>
    </location>
</feature>
<dbReference type="PROSITE" id="PS51754">
    <property type="entry name" value="OVATE"/>
    <property type="match status" value="1"/>
</dbReference>
<keyword evidence="10" id="KW-1185">Reference proteome</keyword>
<evidence type="ECO:0000256" key="1">
    <source>
        <dbReference type="ARBA" id="ARBA00004123"/>
    </source>
</evidence>
<feature type="compositionally biased region" description="Low complexity" evidence="7">
    <location>
        <begin position="195"/>
        <end position="209"/>
    </location>
</feature>
<evidence type="ECO:0000313" key="10">
    <source>
        <dbReference type="Proteomes" id="UP000249390"/>
    </source>
</evidence>
<evidence type="ECO:0000256" key="6">
    <source>
        <dbReference type="RuleBase" id="RU367028"/>
    </source>
</evidence>
<comment type="subcellular location">
    <subcellularLocation>
        <location evidence="1 6">Nucleus</location>
    </subcellularLocation>
</comment>
<dbReference type="InterPro" id="IPR006458">
    <property type="entry name" value="Ovate_C"/>
</dbReference>
<feature type="compositionally biased region" description="Polar residues" evidence="7">
    <location>
        <begin position="27"/>
        <end position="46"/>
    </location>
</feature>
<accession>A0A328CW31</accession>
<dbReference type="InterPro" id="IPR038933">
    <property type="entry name" value="Ovate"/>
</dbReference>
<evidence type="ECO:0000256" key="3">
    <source>
        <dbReference type="ARBA" id="ARBA00023015"/>
    </source>
</evidence>
<feature type="compositionally biased region" description="Basic residues" evidence="7">
    <location>
        <begin position="87"/>
        <end position="96"/>
    </location>
</feature>
<feature type="region of interest" description="Disordered" evidence="7">
    <location>
        <begin position="27"/>
        <end position="116"/>
    </location>
</feature>
<evidence type="ECO:0000256" key="7">
    <source>
        <dbReference type="SAM" id="MobiDB-lite"/>
    </source>
</evidence>
<feature type="region of interest" description="Disordered" evidence="7">
    <location>
        <begin position="147"/>
        <end position="211"/>
    </location>
</feature>